<keyword evidence="1" id="KW-0812">Transmembrane</keyword>
<dbReference type="Proteomes" id="UP000305730">
    <property type="component" value="Unassembled WGS sequence"/>
</dbReference>
<dbReference type="EMBL" id="PNCK01000038">
    <property type="protein sequence ID" value="TMP42581.1"/>
    <property type="molecule type" value="Genomic_DNA"/>
</dbReference>
<accession>A0A5S3XPJ2</accession>
<evidence type="ECO:0000313" key="2">
    <source>
        <dbReference type="EMBL" id="TMP42581.1"/>
    </source>
</evidence>
<evidence type="ECO:0000313" key="5">
    <source>
        <dbReference type="Proteomes" id="UP000307706"/>
    </source>
</evidence>
<evidence type="ECO:0000256" key="1">
    <source>
        <dbReference type="SAM" id="Phobius"/>
    </source>
</evidence>
<dbReference type="EMBL" id="PNCL01000048">
    <property type="protein sequence ID" value="TMP59240.1"/>
    <property type="molecule type" value="Genomic_DNA"/>
</dbReference>
<dbReference type="RefSeq" id="WP_138597126.1">
    <property type="nucleotide sequence ID" value="NZ_PNCK01000038.1"/>
</dbReference>
<keyword evidence="4" id="KW-1185">Reference proteome</keyword>
<evidence type="ECO:0008006" key="6">
    <source>
        <dbReference type="Google" id="ProtNLM"/>
    </source>
</evidence>
<dbReference type="OrthoDB" id="6266000at2"/>
<gene>
    <name evidence="3" type="ORF">CWB96_09850</name>
    <name evidence="2" type="ORF">CWB97_11515</name>
</gene>
<proteinExistence type="predicted"/>
<dbReference type="AlphaFoldDB" id="A0A5S3XPJ2"/>
<keyword evidence="1" id="KW-0472">Membrane</keyword>
<evidence type="ECO:0000313" key="3">
    <source>
        <dbReference type="EMBL" id="TMP59240.1"/>
    </source>
</evidence>
<evidence type="ECO:0000313" key="4">
    <source>
        <dbReference type="Proteomes" id="UP000305730"/>
    </source>
</evidence>
<reference evidence="4 5" key="2">
    <citation type="submission" date="2019-06" db="EMBL/GenBank/DDBJ databases">
        <title>Co-occurence of chitin degradation, pigmentation and bioactivity in marine Pseudoalteromonas.</title>
        <authorList>
            <person name="Sonnenschein E.C."/>
            <person name="Bech P.K."/>
        </authorList>
    </citation>
    <scope>NUCLEOTIDE SEQUENCE [LARGE SCALE GENOMIC DNA]</scope>
    <source>
        <strain evidence="5">S2231</strain>
        <strain evidence="2 4">S2233</strain>
    </source>
</reference>
<comment type="caution">
    <text evidence="3">The sequence shown here is derived from an EMBL/GenBank/DDBJ whole genome shotgun (WGS) entry which is preliminary data.</text>
</comment>
<sequence>MDNKKYQLYQISVVFSMVFALVGFSYNIWRLEATETNNNIRVACFETLKELSALEQITYAAYYDQNKLEGNPRKGWVRVGLVRDFSALTTPSIESSTKALEQVWSNNWQLLFDDQEAVNKIGGSIDKVRTEIKAVLTALN</sequence>
<protein>
    <recommendedName>
        <fullName evidence="6">CHASE3 domain-containing protein</fullName>
    </recommendedName>
</protein>
<reference evidence="3" key="3">
    <citation type="submission" date="2019-09" db="EMBL/GenBank/DDBJ databases">
        <title>Co-occurence of chitin degradation, pigmentation and bioactivity in marine Pseudoalteromonas.</title>
        <authorList>
            <person name="Sonnenschein E.C."/>
            <person name="Bech P.K."/>
        </authorList>
    </citation>
    <scope>NUCLEOTIDE SEQUENCE</scope>
    <source>
        <strain evidence="3">S2231</strain>
    </source>
</reference>
<feature type="transmembrane region" description="Helical" evidence="1">
    <location>
        <begin position="6"/>
        <end position="29"/>
    </location>
</feature>
<keyword evidence="1" id="KW-1133">Transmembrane helix</keyword>
<name>A0A5S3XPJ2_9GAMM</name>
<organism evidence="3 5">
    <name type="scientific">Pseudoalteromonas citrea</name>
    <dbReference type="NCBI Taxonomy" id="43655"/>
    <lineage>
        <taxon>Bacteria</taxon>
        <taxon>Pseudomonadati</taxon>
        <taxon>Pseudomonadota</taxon>
        <taxon>Gammaproteobacteria</taxon>
        <taxon>Alteromonadales</taxon>
        <taxon>Pseudoalteromonadaceae</taxon>
        <taxon>Pseudoalteromonas</taxon>
    </lineage>
</organism>
<dbReference type="Proteomes" id="UP000307706">
    <property type="component" value="Unassembled WGS sequence"/>
</dbReference>
<reference evidence="4 5" key="1">
    <citation type="submission" date="2017-12" db="EMBL/GenBank/DDBJ databases">
        <authorList>
            <person name="Paulsen S."/>
            <person name="Gram L.K."/>
        </authorList>
    </citation>
    <scope>NUCLEOTIDE SEQUENCE [LARGE SCALE GENOMIC DNA]</scope>
    <source>
        <strain evidence="3 5">S2231</strain>
        <strain evidence="2 4">S2233</strain>
    </source>
</reference>